<reference evidence="2 3" key="1">
    <citation type="submission" date="2012-04" db="EMBL/GenBank/DDBJ databases">
        <authorList>
            <person name="Genoscope - CEA"/>
        </authorList>
    </citation>
    <scope>NUCLEOTIDE SEQUENCE [LARGE SCALE GENOMIC DNA]</scope>
    <source>
        <strain evidence="2 3">9701</strain>
    </source>
</reference>
<comment type="caution">
    <text evidence="2">The sequence shown here is derived from an EMBL/GenBank/DDBJ whole genome shotgun (WGS) entry which is preliminary data.</text>
</comment>
<dbReference type="AlphaFoldDB" id="I4IRH8"/>
<organism evidence="2 3">
    <name type="scientific">Microcystis aeruginosa PCC 9701</name>
    <dbReference type="NCBI Taxonomy" id="721123"/>
    <lineage>
        <taxon>Bacteria</taxon>
        <taxon>Bacillati</taxon>
        <taxon>Cyanobacteriota</taxon>
        <taxon>Cyanophyceae</taxon>
        <taxon>Oscillatoriophycideae</taxon>
        <taxon>Chroococcales</taxon>
        <taxon>Microcystaceae</taxon>
        <taxon>Microcystis</taxon>
    </lineage>
</organism>
<keyword evidence="1" id="KW-0472">Membrane</keyword>
<evidence type="ECO:0000313" key="3">
    <source>
        <dbReference type="Proteomes" id="UP000004047"/>
    </source>
</evidence>
<protein>
    <submittedName>
        <fullName evidence="2">Uncharacterized protein</fullName>
    </submittedName>
</protein>
<proteinExistence type="predicted"/>
<name>I4IRH8_MICAE</name>
<evidence type="ECO:0000256" key="1">
    <source>
        <dbReference type="SAM" id="Phobius"/>
    </source>
</evidence>
<evidence type="ECO:0000313" key="2">
    <source>
        <dbReference type="EMBL" id="CCI36902.1"/>
    </source>
</evidence>
<gene>
    <name evidence="2" type="ORF">MICAK_2780027</name>
</gene>
<dbReference type="EMBL" id="CAIQ01000199">
    <property type="protein sequence ID" value="CCI36902.1"/>
    <property type="molecule type" value="Genomic_DNA"/>
</dbReference>
<dbReference type="Proteomes" id="UP000004047">
    <property type="component" value="Unassembled WGS sequence"/>
</dbReference>
<dbReference type="HOGENOM" id="CLU_3272817_0_0_3"/>
<keyword evidence="1" id="KW-0812">Transmembrane</keyword>
<accession>I4IRH8</accession>
<keyword evidence="1" id="KW-1133">Transmembrane helix</keyword>
<feature type="transmembrane region" description="Helical" evidence="1">
    <location>
        <begin position="20"/>
        <end position="40"/>
    </location>
</feature>
<sequence>MVGIPNGRFSSLPGLGIHTLLSGFALSVPFSLIILGHFSYR</sequence>